<sequence>VATVNATANGEVVRMKEGIPLVWHSRRFARQHSLEKYGLPETGAKRCFHFLEKSSVNDFMRELHTAMDEARRSWSLAFCHDPPRLLVGVGIVKTGHKPAHFENTFYVARPESNTANDVIASKASSPPDGSAGQEQANPAEEAGEPSRRRG</sequence>
<gene>
    <name evidence="2" type="ORF">FOZ63_024726</name>
</gene>
<keyword evidence="3" id="KW-1185">Reference proteome</keyword>
<name>A0A7J6UQ21_PEROL</name>
<dbReference type="AlphaFoldDB" id="A0A7J6UQ21"/>
<evidence type="ECO:0000256" key="1">
    <source>
        <dbReference type="SAM" id="MobiDB-lite"/>
    </source>
</evidence>
<organism evidence="2 3">
    <name type="scientific">Perkinsus olseni</name>
    <name type="common">Perkinsus atlanticus</name>
    <dbReference type="NCBI Taxonomy" id="32597"/>
    <lineage>
        <taxon>Eukaryota</taxon>
        <taxon>Sar</taxon>
        <taxon>Alveolata</taxon>
        <taxon>Perkinsozoa</taxon>
        <taxon>Perkinsea</taxon>
        <taxon>Perkinsida</taxon>
        <taxon>Perkinsidae</taxon>
        <taxon>Perkinsus</taxon>
    </lineage>
</organism>
<feature type="region of interest" description="Disordered" evidence="1">
    <location>
        <begin position="117"/>
        <end position="150"/>
    </location>
</feature>
<dbReference type="EMBL" id="JABANO010000272">
    <property type="protein sequence ID" value="KAF4759374.1"/>
    <property type="molecule type" value="Genomic_DNA"/>
</dbReference>
<proteinExistence type="predicted"/>
<dbReference type="Proteomes" id="UP000553632">
    <property type="component" value="Unassembled WGS sequence"/>
</dbReference>
<accession>A0A7J6UQ21</accession>
<feature type="non-terminal residue" evidence="2">
    <location>
        <position position="1"/>
    </location>
</feature>
<evidence type="ECO:0000313" key="2">
    <source>
        <dbReference type="EMBL" id="KAF4759374.1"/>
    </source>
</evidence>
<protein>
    <submittedName>
        <fullName evidence="2">Uncharacterized protein</fullName>
    </submittedName>
</protein>
<reference evidence="2 3" key="1">
    <citation type="submission" date="2020-04" db="EMBL/GenBank/DDBJ databases">
        <title>Perkinsus olseni comparative genomics.</title>
        <authorList>
            <person name="Bogema D.R."/>
        </authorList>
    </citation>
    <scope>NUCLEOTIDE SEQUENCE [LARGE SCALE GENOMIC DNA]</scope>
    <source>
        <strain evidence="2 3">ATCC PRA-207</strain>
    </source>
</reference>
<evidence type="ECO:0000313" key="3">
    <source>
        <dbReference type="Proteomes" id="UP000553632"/>
    </source>
</evidence>
<comment type="caution">
    <text evidence="2">The sequence shown here is derived from an EMBL/GenBank/DDBJ whole genome shotgun (WGS) entry which is preliminary data.</text>
</comment>